<organism evidence="1 2">
    <name type="scientific">Thermanaerosceptrum fracticalcis</name>
    <dbReference type="NCBI Taxonomy" id="1712410"/>
    <lineage>
        <taxon>Bacteria</taxon>
        <taxon>Bacillati</taxon>
        <taxon>Bacillota</taxon>
        <taxon>Clostridia</taxon>
        <taxon>Eubacteriales</taxon>
        <taxon>Peptococcaceae</taxon>
        <taxon>Thermanaerosceptrum</taxon>
    </lineage>
</organism>
<dbReference type="KEGG" id="tfr:BR63_06010"/>
<accession>A0A7G6E1F2</accession>
<sequence length="165" mass="19106">MWRIAVKIVYLDQLGCHASVLAASWYAGFYDETMHSRDILKLPHFAAHTDFRVGKLYYVGKDTRGTELFTLGVGSEGKIISIAALDLFKLLEAKEQVLVIDVSPCNHFFIRLCWYLQMIKPLKYMMSLCSAYFLKRELPKIKKLVKIKLDEIAQAKFSLYNRYIV</sequence>
<keyword evidence="2" id="KW-1185">Reference proteome</keyword>
<protein>
    <submittedName>
        <fullName evidence="1">DUF3189 family protein</fullName>
    </submittedName>
</protein>
<name>A0A7G6E1F2_THEFR</name>
<gene>
    <name evidence="1" type="ORF">BR63_06010</name>
</gene>
<proteinExistence type="predicted"/>
<dbReference type="Proteomes" id="UP000515847">
    <property type="component" value="Chromosome"/>
</dbReference>
<dbReference type="InterPro" id="IPR021525">
    <property type="entry name" value="DUF3189"/>
</dbReference>
<reference evidence="1 2" key="1">
    <citation type="journal article" date="2019" name="Front. Microbiol.">
        <title>Thermoanaerosceptrum fracticalcis gen. nov. sp. nov., a Novel Fumarate-Fermenting Microorganism From a Deep Fractured Carbonate Aquifer of the US Great Basin.</title>
        <authorList>
            <person name="Hamilton-Brehm S.D."/>
            <person name="Stewart L.E."/>
            <person name="Zavarin M."/>
            <person name="Caldwell M."/>
            <person name="Lawson P.A."/>
            <person name="Onstott T.C."/>
            <person name="Grzymski J."/>
            <person name="Neveux I."/>
            <person name="Lollar B.S."/>
            <person name="Russell C.E."/>
            <person name="Moser D.P."/>
        </authorList>
    </citation>
    <scope>NUCLEOTIDE SEQUENCE [LARGE SCALE GENOMIC DNA]</scope>
    <source>
        <strain evidence="1 2">DRI-13</strain>
    </source>
</reference>
<evidence type="ECO:0000313" key="2">
    <source>
        <dbReference type="Proteomes" id="UP000515847"/>
    </source>
</evidence>
<dbReference type="AlphaFoldDB" id="A0A7G6E1F2"/>
<dbReference type="Pfam" id="PF11385">
    <property type="entry name" value="DUF3189"/>
    <property type="match status" value="1"/>
</dbReference>
<dbReference type="EMBL" id="CP045798">
    <property type="protein sequence ID" value="QNB45906.1"/>
    <property type="molecule type" value="Genomic_DNA"/>
</dbReference>
<evidence type="ECO:0000313" key="1">
    <source>
        <dbReference type="EMBL" id="QNB45906.1"/>
    </source>
</evidence>